<dbReference type="Pfam" id="PF12762">
    <property type="entry name" value="DDE_Tnp_IS1595"/>
    <property type="match status" value="1"/>
</dbReference>
<dbReference type="SMART" id="SM01126">
    <property type="entry name" value="DDE_Tnp_IS1595"/>
    <property type="match status" value="1"/>
</dbReference>
<evidence type="ECO:0000259" key="1">
    <source>
        <dbReference type="SMART" id="SM01126"/>
    </source>
</evidence>
<dbReference type="InterPro" id="IPR024445">
    <property type="entry name" value="Tnp_ISXO2-like"/>
</dbReference>
<feature type="domain" description="ISXO2-like transposase" evidence="1">
    <location>
        <begin position="1"/>
        <end position="139"/>
    </location>
</feature>
<accession>A0A3B0SV04</accession>
<dbReference type="AlphaFoldDB" id="A0A3B0SV04"/>
<sequence length="169" mass="19800">MKGNVDVDEYVVGGYEEEKPGRSYDSAKKKVVCAVELTDGGKVKRFYTFKTPDYSAKSLRKMLEKHIDIDAKITTDKWKGYNPIAKDYDLTQILSDKGSDFKALHVMIHQVKSWIRTTYSWISENNTNRYFDEFCYRINRSQSKDTIFNNLIKRMVKADNIYHKKIICI</sequence>
<dbReference type="EMBL" id="UOEL01000016">
    <property type="protein sequence ID" value="VAW10211.1"/>
    <property type="molecule type" value="Genomic_DNA"/>
</dbReference>
<protein>
    <recommendedName>
        <fullName evidence="1">ISXO2-like transposase domain-containing protein</fullName>
    </recommendedName>
</protein>
<gene>
    <name evidence="2" type="ORF">MNBD_BACTEROID03-145</name>
</gene>
<evidence type="ECO:0000313" key="2">
    <source>
        <dbReference type="EMBL" id="VAW10211.1"/>
    </source>
</evidence>
<name>A0A3B0SV04_9ZZZZ</name>
<organism evidence="2">
    <name type="scientific">hydrothermal vent metagenome</name>
    <dbReference type="NCBI Taxonomy" id="652676"/>
    <lineage>
        <taxon>unclassified sequences</taxon>
        <taxon>metagenomes</taxon>
        <taxon>ecological metagenomes</taxon>
    </lineage>
</organism>
<dbReference type="NCBIfam" id="NF033547">
    <property type="entry name" value="transpos_IS1595"/>
    <property type="match status" value="1"/>
</dbReference>
<reference evidence="2" key="1">
    <citation type="submission" date="2018-06" db="EMBL/GenBank/DDBJ databases">
        <authorList>
            <person name="Zhirakovskaya E."/>
        </authorList>
    </citation>
    <scope>NUCLEOTIDE SEQUENCE</scope>
</reference>
<proteinExistence type="predicted"/>